<dbReference type="InterPro" id="IPR043198">
    <property type="entry name" value="Cyclin/Ssn8"/>
</dbReference>
<feature type="compositionally biased region" description="Low complexity" evidence="1">
    <location>
        <begin position="1"/>
        <end position="22"/>
    </location>
</feature>
<feature type="region of interest" description="Disordered" evidence="1">
    <location>
        <begin position="314"/>
        <end position="341"/>
    </location>
</feature>
<dbReference type="AlphaFoldDB" id="A0A2V0PNC6"/>
<dbReference type="GO" id="GO:0006357">
    <property type="term" value="P:regulation of transcription by RNA polymerase II"/>
    <property type="evidence" value="ECO:0007669"/>
    <property type="project" value="InterPro"/>
</dbReference>
<keyword evidence="4" id="KW-1185">Reference proteome</keyword>
<gene>
    <name evidence="3" type="ORF">Rsub_12262</name>
</gene>
<dbReference type="Pfam" id="PF00134">
    <property type="entry name" value="Cyclin_N"/>
    <property type="match status" value="1"/>
</dbReference>
<feature type="region of interest" description="Disordered" evidence="1">
    <location>
        <begin position="359"/>
        <end position="432"/>
    </location>
</feature>
<evidence type="ECO:0000313" key="3">
    <source>
        <dbReference type="EMBL" id="GBF99430.1"/>
    </source>
</evidence>
<evidence type="ECO:0000259" key="2">
    <source>
        <dbReference type="Pfam" id="PF00134"/>
    </source>
</evidence>
<dbReference type="InterPro" id="IPR006671">
    <property type="entry name" value="Cyclin_N"/>
</dbReference>
<evidence type="ECO:0000313" key="4">
    <source>
        <dbReference type="Proteomes" id="UP000247498"/>
    </source>
</evidence>
<dbReference type="Gene3D" id="1.10.472.10">
    <property type="entry name" value="Cyclin-like"/>
    <property type="match status" value="1"/>
</dbReference>
<dbReference type="SUPFAM" id="SSF47954">
    <property type="entry name" value="Cyclin-like"/>
    <property type="match status" value="1"/>
</dbReference>
<evidence type="ECO:0000256" key="1">
    <source>
        <dbReference type="SAM" id="MobiDB-lite"/>
    </source>
</evidence>
<dbReference type="EMBL" id="BDRX01000157">
    <property type="protein sequence ID" value="GBF99430.1"/>
    <property type="molecule type" value="Genomic_DNA"/>
</dbReference>
<accession>A0A2V0PNC6</accession>
<feature type="compositionally biased region" description="Low complexity" evidence="1">
    <location>
        <begin position="403"/>
        <end position="432"/>
    </location>
</feature>
<dbReference type="PANTHER" id="PTHR10026">
    <property type="entry name" value="CYCLIN"/>
    <property type="match status" value="1"/>
</dbReference>
<feature type="region of interest" description="Disordered" evidence="1">
    <location>
        <begin position="1"/>
        <end position="25"/>
    </location>
</feature>
<feature type="compositionally biased region" description="Low complexity" evidence="1">
    <location>
        <begin position="359"/>
        <end position="385"/>
    </location>
</feature>
<dbReference type="STRING" id="307507.A0A2V0PNC6"/>
<dbReference type="OrthoDB" id="10264655at2759"/>
<reference evidence="3 4" key="1">
    <citation type="journal article" date="2018" name="Sci. Rep.">
        <title>Raphidocelis subcapitata (=Pseudokirchneriella subcapitata) provides an insight into genome evolution and environmental adaptations in the Sphaeropleales.</title>
        <authorList>
            <person name="Suzuki S."/>
            <person name="Yamaguchi H."/>
            <person name="Nakajima N."/>
            <person name="Kawachi M."/>
        </authorList>
    </citation>
    <scope>NUCLEOTIDE SEQUENCE [LARGE SCALE GENOMIC DNA]</scope>
    <source>
        <strain evidence="3 4">NIES-35</strain>
    </source>
</reference>
<dbReference type="Proteomes" id="UP000247498">
    <property type="component" value="Unassembled WGS sequence"/>
</dbReference>
<dbReference type="GO" id="GO:0016538">
    <property type="term" value="F:cyclin-dependent protein serine/threonine kinase regulator activity"/>
    <property type="evidence" value="ECO:0007669"/>
    <property type="project" value="InterPro"/>
</dbReference>
<name>A0A2V0PNC6_9CHLO</name>
<protein>
    <recommendedName>
        <fullName evidence="2">Cyclin N-terminal domain-containing protein</fullName>
    </recommendedName>
</protein>
<organism evidence="3 4">
    <name type="scientific">Raphidocelis subcapitata</name>
    <dbReference type="NCBI Taxonomy" id="307507"/>
    <lineage>
        <taxon>Eukaryota</taxon>
        <taxon>Viridiplantae</taxon>
        <taxon>Chlorophyta</taxon>
        <taxon>core chlorophytes</taxon>
        <taxon>Chlorophyceae</taxon>
        <taxon>CS clade</taxon>
        <taxon>Sphaeropleales</taxon>
        <taxon>Selenastraceae</taxon>
        <taxon>Raphidocelis</taxon>
    </lineage>
</organism>
<feature type="domain" description="Cyclin N-terminal" evidence="2">
    <location>
        <begin position="72"/>
        <end position="172"/>
    </location>
</feature>
<proteinExistence type="predicted"/>
<dbReference type="InParanoid" id="A0A2V0PNC6"/>
<comment type="caution">
    <text evidence="3">The sequence shown here is derived from an EMBL/GenBank/DDBJ whole genome shotgun (WGS) entry which is preliminary data.</text>
</comment>
<dbReference type="InterPro" id="IPR036915">
    <property type="entry name" value="Cyclin-like_sf"/>
</dbReference>
<sequence>MSAAAAAAAAAAGPSAGRATASDYPRFDPLPARQLEESSPSRAHGIDWKTELSYRKVTSGLVYSTACGQSFLKLTDFTAARAVTLFNRFYARCSFHTIDRWHIAPACILLASKIDNSPRTARDVATAFFVARCEKKHQHLIQRVYDPAWVAAQVALVVEAERAVLFALNFDLLVDIPGSWILPALRALGLPLPQQGREPRGASEAAALDLVRKTYSLLAAVHSSRDAVLLHVTHAAADVGKAALLMTVMLTDYPLPLPAGSCFADHVGSPAGTLAEICERLRGCFAADTPGSKITAEAARARALLRAAAPPAPAAAPAAADGGGGAAGGEPAAARPQGGGSEAAAAAADAAVAAAAAEAAPLADSPPTAHDSASSHAATAGTALASRKRGREDGGSGGGGSGAAAEGGAPAAKQQHLQQQQQQQQQQQTRAV</sequence>